<dbReference type="AlphaFoldDB" id="A0A9J5ZBF7"/>
<name>A0A9J5ZBF7_SOLCO</name>
<evidence type="ECO:0000256" key="1">
    <source>
        <dbReference type="SAM" id="Phobius"/>
    </source>
</evidence>
<feature type="transmembrane region" description="Helical" evidence="1">
    <location>
        <begin position="74"/>
        <end position="90"/>
    </location>
</feature>
<keyword evidence="1" id="KW-1133">Transmembrane helix</keyword>
<protein>
    <submittedName>
        <fullName evidence="2">Uncharacterized protein</fullName>
    </submittedName>
</protein>
<sequence length="106" mass="12124">MKENIEVLNQMIGSHSRSIQLIRTLMTFAVPHLHSNELLGFPGVTGLNSRKWIENRHFGPFGELGRVRRTTRQFAKPTLIALNFILYVLFDSITFGEKPEVAKSTR</sequence>
<dbReference type="EMBL" id="JACXVP010000004">
    <property type="protein sequence ID" value="KAG5610315.1"/>
    <property type="molecule type" value="Genomic_DNA"/>
</dbReference>
<reference evidence="2 3" key="1">
    <citation type="submission" date="2020-09" db="EMBL/GenBank/DDBJ databases">
        <title>De no assembly of potato wild relative species, Solanum commersonii.</title>
        <authorList>
            <person name="Cho K."/>
        </authorList>
    </citation>
    <scope>NUCLEOTIDE SEQUENCE [LARGE SCALE GENOMIC DNA]</scope>
    <source>
        <strain evidence="2">LZ3.2</strain>
        <tissue evidence="2">Leaf</tissue>
    </source>
</reference>
<keyword evidence="3" id="KW-1185">Reference proteome</keyword>
<keyword evidence="1" id="KW-0812">Transmembrane</keyword>
<evidence type="ECO:0000313" key="2">
    <source>
        <dbReference type="EMBL" id="KAG5610315.1"/>
    </source>
</evidence>
<gene>
    <name evidence="2" type="ORF">H5410_021596</name>
</gene>
<dbReference type="Proteomes" id="UP000824120">
    <property type="component" value="Chromosome 4"/>
</dbReference>
<accession>A0A9J5ZBF7</accession>
<proteinExistence type="predicted"/>
<organism evidence="2 3">
    <name type="scientific">Solanum commersonii</name>
    <name type="common">Commerson's wild potato</name>
    <name type="synonym">Commerson's nightshade</name>
    <dbReference type="NCBI Taxonomy" id="4109"/>
    <lineage>
        <taxon>Eukaryota</taxon>
        <taxon>Viridiplantae</taxon>
        <taxon>Streptophyta</taxon>
        <taxon>Embryophyta</taxon>
        <taxon>Tracheophyta</taxon>
        <taxon>Spermatophyta</taxon>
        <taxon>Magnoliopsida</taxon>
        <taxon>eudicotyledons</taxon>
        <taxon>Gunneridae</taxon>
        <taxon>Pentapetalae</taxon>
        <taxon>asterids</taxon>
        <taxon>lamiids</taxon>
        <taxon>Solanales</taxon>
        <taxon>Solanaceae</taxon>
        <taxon>Solanoideae</taxon>
        <taxon>Solaneae</taxon>
        <taxon>Solanum</taxon>
    </lineage>
</organism>
<comment type="caution">
    <text evidence="2">The sequence shown here is derived from an EMBL/GenBank/DDBJ whole genome shotgun (WGS) entry which is preliminary data.</text>
</comment>
<evidence type="ECO:0000313" key="3">
    <source>
        <dbReference type="Proteomes" id="UP000824120"/>
    </source>
</evidence>
<keyword evidence="1" id="KW-0472">Membrane</keyword>